<gene>
    <name evidence="2" type="ORF">GV827_23060</name>
</gene>
<reference evidence="2 3" key="1">
    <citation type="submission" date="2020-01" db="EMBL/GenBank/DDBJ databases">
        <title>Sulfitobacter sediminilitoris sp. nov., isolated from a tidal flat.</title>
        <authorList>
            <person name="Park S."/>
            <person name="Yoon J.-H."/>
        </authorList>
    </citation>
    <scope>NUCLEOTIDE SEQUENCE [LARGE SCALE GENOMIC DNA]</scope>
    <source>
        <strain evidence="2 3">JBTF-M27</strain>
    </source>
</reference>
<keyword evidence="3" id="KW-1185">Reference proteome</keyword>
<keyword evidence="1" id="KW-1133">Transmembrane helix</keyword>
<keyword evidence="1" id="KW-0812">Transmembrane</keyword>
<evidence type="ECO:0000256" key="1">
    <source>
        <dbReference type="SAM" id="Phobius"/>
    </source>
</evidence>
<evidence type="ECO:0000313" key="3">
    <source>
        <dbReference type="Proteomes" id="UP000468591"/>
    </source>
</evidence>
<dbReference type="EMBL" id="JAABNT010000065">
    <property type="protein sequence ID" value="NEK25246.1"/>
    <property type="molecule type" value="Genomic_DNA"/>
</dbReference>
<name>A0A6P0CJK9_9RHOB</name>
<keyword evidence="1" id="KW-0472">Membrane</keyword>
<dbReference type="AlphaFoldDB" id="A0A6P0CJK9"/>
<proteinExistence type="predicted"/>
<dbReference type="Proteomes" id="UP000468591">
    <property type="component" value="Unassembled WGS sequence"/>
</dbReference>
<dbReference type="RefSeq" id="WP_164356662.1">
    <property type="nucleotide sequence ID" value="NZ_JAABNT010000065.1"/>
</dbReference>
<sequence length="200" mass="22893">MADATQTAYELFSVIAYLMRWSFSIWSERLWCSDRQIRCAMKPAVRITLLTLTAWIFCACLAQADGALDGRVFIGMIGPEENPDLEDSLHFSDGHFWSDICTRCGFAPGRYVSEKTDEGVRFSGVLESDDRGYFKYDGLVRDNGAITVSIRWERKRWYWTSNRDIAFRGSQTPSAHPSLAEARIEMQDFDPTENPLCARF</sequence>
<accession>A0A6P0CJK9</accession>
<protein>
    <submittedName>
        <fullName evidence="2">Uncharacterized protein</fullName>
    </submittedName>
</protein>
<comment type="caution">
    <text evidence="2">The sequence shown here is derived from an EMBL/GenBank/DDBJ whole genome shotgun (WGS) entry which is preliminary data.</text>
</comment>
<feature type="transmembrane region" description="Helical" evidence="1">
    <location>
        <begin position="44"/>
        <end position="64"/>
    </location>
</feature>
<organism evidence="2 3">
    <name type="scientific">Sulfitobacter sediminilitoris</name>
    <dbReference type="NCBI Taxonomy" id="2698830"/>
    <lineage>
        <taxon>Bacteria</taxon>
        <taxon>Pseudomonadati</taxon>
        <taxon>Pseudomonadota</taxon>
        <taxon>Alphaproteobacteria</taxon>
        <taxon>Rhodobacterales</taxon>
        <taxon>Roseobacteraceae</taxon>
        <taxon>Sulfitobacter</taxon>
    </lineage>
</organism>
<evidence type="ECO:0000313" key="2">
    <source>
        <dbReference type="EMBL" id="NEK25246.1"/>
    </source>
</evidence>